<evidence type="ECO:0000313" key="1">
    <source>
        <dbReference type="EMBL" id="KKQ25744.1"/>
    </source>
</evidence>
<evidence type="ECO:0000313" key="2">
    <source>
        <dbReference type="Proteomes" id="UP000034917"/>
    </source>
</evidence>
<protein>
    <submittedName>
        <fullName evidence="1">Uncharacterized protein</fullName>
    </submittedName>
</protein>
<gene>
    <name evidence="1" type="ORF">US40_C0006G0062</name>
</gene>
<dbReference type="EMBL" id="LBSV01000006">
    <property type="protein sequence ID" value="KKQ25744.1"/>
    <property type="molecule type" value="Genomic_DNA"/>
</dbReference>
<accession>A0A0G0INI9</accession>
<organism evidence="1 2">
    <name type="scientific">Candidatus Roizmanbacteria bacterium GW2011_GWC2_37_13</name>
    <dbReference type="NCBI Taxonomy" id="1618486"/>
    <lineage>
        <taxon>Bacteria</taxon>
        <taxon>Candidatus Roizmaniibacteriota</taxon>
    </lineage>
</organism>
<comment type="caution">
    <text evidence="1">The sequence shown here is derived from an EMBL/GenBank/DDBJ whole genome shotgun (WGS) entry which is preliminary data.</text>
</comment>
<name>A0A0G0INI9_9BACT</name>
<dbReference type="AlphaFoldDB" id="A0A0G0INI9"/>
<sequence>MIERFAGIHKHESGGEYGVYGLATRVNEKDLIGKRVLRIGTLLYQLLDIKSHQRMK</sequence>
<proteinExistence type="predicted"/>
<dbReference type="Proteomes" id="UP000034917">
    <property type="component" value="Unassembled WGS sequence"/>
</dbReference>
<reference evidence="1 2" key="1">
    <citation type="journal article" date="2015" name="Nature">
        <title>rRNA introns, odd ribosomes, and small enigmatic genomes across a large radiation of phyla.</title>
        <authorList>
            <person name="Brown C.T."/>
            <person name="Hug L.A."/>
            <person name="Thomas B.C."/>
            <person name="Sharon I."/>
            <person name="Castelle C.J."/>
            <person name="Singh A."/>
            <person name="Wilkins M.J."/>
            <person name="Williams K.H."/>
            <person name="Banfield J.F."/>
        </authorList>
    </citation>
    <scope>NUCLEOTIDE SEQUENCE [LARGE SCALE GENOMIC DNA]</scope>
</reference>